<keyword evidence="3" id="KW-1185">Reference proteome</keyword>
<dbReference type="RefSeq" id="WP_046107977.1">
    <property type="nucleotide sequence ID" value="NZ_JZEX01000081.1"/>
</dbReference>
<feature type="region of interest" description="Disordered" evidence="1">
    <location>
        <begin position="1"/>
        <end position="21"/>
    </location>
</feature>
<feature type="compositionally biased region" description="Polar residues" evidence="1">
    <location>
        <begin position="1"/>
        <end position="11"/>
    </location>
</feature>
<name>A0A0F5FW14_9HYPH</name>
<reference evidence="2 3" key="1">
    <citation type="submission" date="2015-03" db="EMBL/GenBank/DDBJ databases">
        <authorList>
            <person name="Hassan Y.I."/>
            <person name="Lepp D."/>
            <person name="Li X.-Z."/>
            <person name="Zhou T."/>
        </authorList>
    </citation>
    <scope>NUCLEOTIDE SEQUENCE [LARGE SCALE GENOMIC DNA]</scope>
    <source>
        <strain evidence="2 3">BD-c194</strain>
    </source>
</reference>
<organism evidence="2 3">
    <name type="scientific">Devosia geojensis</name>
    <dbReference type="NCBI Taxonomy" id="443610"/>
    <lineage>
        <taxon>Bacteria</taxon>
        <taxon>Pseudomonadati</taxon>
        <taxon>Pseudomonadota</taxon>
        <taxon>Alphaproteobacteria</taxon>
        <taxon>Hyphomicrobiales</taxon>
        <taxon>Devosiaceae</taxon>
        <taxon>Devosia</taxon>
    </lineage>
</organism>
<protein>
    <submittedName>
        <fullName evidence="2">Uncharacterized protein</fullName>
    </submittedName>
</protein>
<sequence length="104" mass="11667">MITQTNSTARPSITMPALPGDNRDERTRYFGDVWELARMASILEVSLERALSTNRAIRHDKENGIRTLNFADSAIEDILFAIGNICERAELLHARAYLFEGEGA</sequence>
<accession>A0A0F5FW14</accession>
<proteinExistence type="predicted"/>
<comment type="caution">
    <text evidence="2">The sequence shown here is derived from an EMBL/GenBank/DDBJ whole genome shotgun (WGS) entry which is preliminary data.</text>
</comment>
<dbReference type="STRING" id="443610.VE25_07495"/>
<dbReference type="PATRIC" id="fig|443610.3.peg.4066"/>
<evidence type="ECO:0000256" key="1">
    <source>
        <dbReference type="SAM" id="MobiDB-lite"/>
    </source>
</evidence>
<dbReference type="Proteomes" id="UP000033632">
    <property type="component" value="Unassembled WGS sequence"/>
</dbReference>
<dbReference type="AlphaFoldDB" id="A0A0F5FW14"/>
<evidence type="ECO:0000313" key="3">
    <source>
        <dbReference type="Proteomes" id="UP000033632"/>
    </source>
</evidence>
<dbReference type="EMBL" id="JZEX01000081">
    <property type="protein sequence ID" value="KKB12387.1"/>
    <property type="molecule type" value="Genomic_DNA"/>
</dbReference>
<evidence type="ECO:0000313" key="2">
    <source>
        <dbReference type="EMBL" id="KKB12387.1"/>
    </source>
</evidence>
<gene>
    <name evidence="2" type="ORF">VE25_07495</name>
</gene>
<dbReference type="OrthoDB" id="9999468at2"/>